<dbReference type="Pfam" id="PF13449">
    <property type="entry name" value="Phytase-like"/>
    <property type="match status" value="1"/>
</dbReference>
<dbReference type="EMBL" id="JANHAX010000004">
    <property type="protein sequence ID" value="MDQ2090968.1"/>
    <property type="molecule type" value="Genomic_DNA"/>
</dbReference>
<evidence type="ECO:0000256" key="1">
    <source>
        <dbReference type="SAM" id="SignalP"/>
    </source>
</evidence>
<dbReference type="SUPFAM" id="SSF63829">
    <property type="entry name" value="Calcium-dependent phosphotriesterase"/>
    <property type="match status" value="1"/>
</dbReference>
<dbReference type="RefSeq" id="WP_306736257.1">
    <property type="nucleotide sequence ID" value="NZ_JANHAX010000004.1"/>
</dbReference>
<keyword evidence="4" id="KW-1185">Reference proteome</keyword>
<evidence type="ECO:0000313" key="3">
    <source>
        <dbReference type="EMBL" id="MDQ2090968.1"/>
    </source>
</evidence>
<evidence type="ECO:0000259" key="2">
    <source>
        <dbReference type="Pfam" id="PF13449"/>
    </source>
</evidence>
<gene>
    <name evidence="3" type="ORF">NO357_13775</name>
</gene>
<sequence length="304" mass="33322">MRQRTALALISAAGLGLALWGAAGAGLAGSDSGEATYLGSYSWHLDDPVFGGLSGLEISSDGTGFTAISDRGFRIDGRLARQAGQLTGVDMQPISPLRTPANKPVSGRQTDAEGLAIGPGGVSFVAFEGLHRVWAYPTPQGRATRLPRHADFQHLQYNAALEALAIDHRGWLYTLPERSGKMTRPFPLYRYRDGQWDKELSVPRRGYFLPVGADFGPDGRLYLLERDFLGFGFRSRVRSFAITANAIADEREILVTGTGRHDNLEGIAVWRDAEGRIRLTMISDDNFRVFQRTEFVEYALAKSG</sequence>
<dbReference type="Proteomes" id="UP001226762">
    <property type="component" value="Unassembled WGS sequence"/>
</dbReference>
<feature type="chain" id="PRO_5042280863" evidence="1">
    <location>
        <begin position="26"/>
        <end position="304"/>
    </location>
</feature>
<dbReference type="AlphaFoldDB" id="A0AAE3WEE1"/>
<proteinExistence type="predicted"/>
<organism evidence="3 4">
    <name type="scientific">Marimonas arenosa</name>
    <dbReference type="NCBI Taxonomy" id="1795305"/>
    <lineage>
        <taxon>Bacteria</taxon>
        <taxon>Pseudomonadati</taxon>
        <taxon>Pseudomonadota</taxon>
        <taxon>Alphaproteobacteria</taxon>
        <taxon>Rhodobacterales</taxon>
        <taxon>Paracoccaceae</taxon>
        <taxon>Marimonas</taxon>
    </lineage>
</organism>
<evidence type="ECO:0000313" key="4">
    <source>
        <dbReference type="Proteomes" id="UP001226762"/>
    </source>
</evidence>
<name>A0AAE3WEE1_9RHOB</name>
<feature type="domain" description="Phytase-like" evidence="2">
    <location>
        <begin position="50"/>
        <end position="287"/>
    </location>
</feature>
<reference evidence="3" key="1">
    <citation type="submission" date="2022-07" db="EMBL/GenBank/DDBJ databases">
        <authorList>
            <person name="Otstavnykh N."/>
            <person name="Isaeva M."/>
            <person name="Bystritskaya E."/>
        </authorList>
    </citation>
    <scope>NUCLEOTIDE SEQUENCE</scope>
    <source>
        <strain evidence="3">KCTC 52189</strain>
    </source>
</reference>
<feature type="signal peptide" evidence="1">
    <location>
        <begin position="1"/>
        <end position="25"/>
    </location>
</feature>
<protein>
    <submittedName>
        <fullName evidence="3">Esterase-like activity of phytase family protein</fullName>
    </submittedName>
</protein>
<dbReference type="PIRSF" id="PIRSF031900">
    <property type="entry name" value="UCP031900"/>
    <property type="match status" value="1"/>
</dbReference>
<reference evidence="3" key="2">
    <citation type="submission" date="2023-02" db="EMBL/GenBank/DDBJ databases">
        <title>'Rhodoalgimonas zhirmunskyi' gen. nov., isolated from a red alga.</title>
        <authorList>
            <person name="Nedashkovskaya O.I."/>
            <person name="Otstavnykh N.Y."/>
            <person name="Bystritskaya E.P."/>
            <person name="Balabanova L.A."/>
            <person name="Isaeva M.P."/>
        </authorList>
    </citation>
    <scope>NUCLEOTIDE SEQUENCE</scope>
    <source>
        <strain evidence="3">KCTC 52189</strain>
    </source>
</reference>
<keyword evidence="1" id="KW-0732">Signal</keyword>
<accession>A0AAE3WEE1</accession>
<comment type="caution">
    <text evidence="3">The sequence shown here is derived from an EMBL/GenBank/DDBJ whole genome shotgun (WGS) entry which is preliminary data.</text>
</comment>
<dbReference type="InterPro" id="IPR027372">
    <property type="entry name" value="Phytase-like_dom"/>
</dbReference>
<dbReference type="InterPro" id="IPR014567">
    <property type="entry name" value="UCP031900"/>
</dbReference>